<name>A0A7W7K7L4_9SPHN</name>
<comment type="caution">
    <text evidence="3">The sequence shown here is derived from an EMBL/GenBank/DDBJ whole genome shotgun (WGS) entry which is preliminary data.</text>
</comment>
<keyword evidence="4" id="KW-1185">Reference proteome</keyword>
<feature type="compositionally biased region" description="Low complexity" evidence="1">
    <location>
        <begin position="297"/>
        <end position="315"/>
    </location>
</feature>
<gene>
    <name evidence="3" type="ORF">HNO88_000521</name>
</gene>
<reference evidence="3 4" key="1">
    <citation type="submission" date="2020-08" db="EMBL/GenBank/DDBJ databases">
        <title>Functional genomics of gut bacteria from endangered species of beetles.</title>
        <authorList>
            <person name="Carlos-Shanley C."/>
        </authorList>
    </citation>
    <scope>NUCLEOTIDE SEQUENCE [LARGE SCALE GENOMIC DNA]</scope>
    <source>
        <strain evidence="3 4">S00245</strain>
    </source>
</reference>
<evidence type="ECO:0000256" key="1">
    <source>
        <dbReference type="SAM" id="MobiDB-lite"/>
    </source>
</evidence>
<evidence type="ECO:0000313" key="4">
    <source>
        <dbReference type="Proteomes" id="UP000555448"/>
    </source>
</evidence>
<dbReference type="AlphaFoldDB" id="A0A7W7K7L4"/>
<feature type="signal peptide" evidence="2">
    <location>
        <begin position="1"/>
        <end position="18"/>
    </location>
</feature>
<evidence type="ECO:0000256" key="2">
    <source>
        <dbReference type="SAM" id="SignalP"/>
    </source>
</evidence>
<evidence type="ECO:0000313" key="3">
    <source>
        <dbReference type="EMBL" id="MBB4857214.1"/>
    </source>
</evidence>
<dbReference type="EMBL" id="JACHLR010000002">
    <property type="protein sequence ID" value="MBB4857214.1"/>
    <property type="molecule type" value="Genomic_DNA"/>
</dbReference>
<dbReference type="RefSeq" id="WP_184242517.1">
    <property type="nucleotide sequence ID" value="NZ_JACHLR010000002.1"/>
</dbReference>
<keyword evidence="2" id="KW-0732">Signal</keyword>
<accession>A0A7W7K7L4</accession>
<sequence>MRFVLILACVFASLSSTAVFTKTAFAQSSKEVPRFYVCYTYESNKFGYAKSYIGKVFQRSYDPTQSDELAADRKVSEQHWREYPAVYSKALYSGLCKEFGSRKAAESERLSLLADDAQEASVDFNYGDDPEEQSNLDHDDASIKTVTLTLRGMQGGRTLWANVDLQYRFIECAGALHVAYAVKPKTIRYDGSTESLYGRLNLTSVHMIVDILARPNAATGYAGKVDVIDDQFAGDSLGMGCFDGQLHKVAISDMWRPFTKDKASYKDFVASLSLSPSATPIHIGNIGDFPDKRGEGSSSPAASAQAEAKAAASAAERVEAERQEAARASANAEQAKRAQDQLAANKAAKDAYDAALSRQQARVAEYERLSRIHAEEVEKARIAQEEYERQIGKM</sequence>
<dbReference type="Proteomes" id="UP000555448">
    <property type="component" value="Unassembled WGS sequence"/>
</dbReference>
<protein>
    <submittedName>
        <fullName evidence="3">Uncharacterized protein</fullName>
    </submittedName>
</protein>
<feature type="region of interest" description="Disordered" evidence="1">
    <location>
        <begin position="285"/>
        <end position="342"/>
    </location>
</feature>
<feature type="compositionally biased region" description="Basic and acidic residues" evidence="1">
    <location>
        <begin position="316"/>
        <end position="325"/>
    </location>
</feature>
<feature type="chain" id="PRO_5031184521" evidence="2">
    <location>
        <begin position="19"/>
        <end position="394"/>
    </location>
</feature>
<proteinExistence type="predicted"/>
<organism evidence="3 4">
    <name type="scientific">Novosphingobium chloroacetimidivorans</name>
    <dbReference type="NCBI Taxonomy" id="1428314"/>
    <lineage>
        <taxon>Bacteria</taxon>
        <taxon>Pseudomonadati</taxon>
        <taxon>Pseudomonadota</taxon>
        <taxon>Alphaproteobacteria</taxon>
        <taxon>Sphingomonadales</taxon>
        <taxon>Sphingomonadaceae</taxon>
        <taxon>Novosphingobium</taxon>
    </lineage>
</organism>